<feature type="non-terminal residue" evidence="2">
    <location>
        <position position="226"/>
    </location>
</feature>
<dbReference type="EMBL" id="CADCTV010000780">
    <property type="protein sequence ID" value="CAA9360780.1"/>
    <property type="molecule type" value="Genomic_DNA"/>
</dbReference>
<evidence type="ECO:0008006" key="3">
    <source>
        <dbReference type="Google" id="ProtNLM"/>
    </source>
</evidence>
<name>A0A6J4MIR9_9BACT</name>
<gene>
    <name evidence="2" type="ORF">AVDCRST_MAG89-3730</name>
</gene>
<dbReference type="AlphaFoldDB" id="A0A6J4MIR9"/>
<feature type="transmembrane region" description="Helical" evidence="1">
    <location>
        <begin position="29"/>
        <end position="47"/>
    </location>
</feature>
<evidence type="ECO:0000313" key="2">
    <source>
        <dbReference type="EMBL" id="CAA9360780.1"/>
    </source>
</evidence>
<sequence>MAACRLRIRDVPMRPTPLRQRPNIVSKRWLLFVLVGIVILGAMLFATRRGLSHTSVMGEIAAARPARIHTPLFSIPIEHRPCSRLPQKPGETVPRESCAADAGLGGLERLARAGESSDPDSLHASALLAVVGEDGTEQAASAAIARLSRALRLSRQRVPLLVDLSGAHLVRAQRTQNPRDLLEGLNYALEAAAAEPRNAAARFNAALALQTLGVDEQAEIAWTEYL</sequence>
<organism evidence="2">
    <name type="scientific">uncultured Gemmatimonadota bacterium</name>
    <dbReference type="NCBI Taxonomy" id="203437"/>
    <lineage>
        <taxon>Bacteria</taxon>
        <taxon>Pseudomonadati</taxon>
        <taxon>Gemmatimonadota</taxon>
        <taxon>environmental samples</taxon>
    </lineage>
</organism>
<keyword evidence="1" id="KW-0812">Transmembrane</keyword>
<keyword evidence="1" id="KW-0472">Membrane</keyword>
<evidence type="ECO:0000256" key="1">
    <source>
        <dbReference type="SAM" id="Phobius"/>
    </source>
</evidence>
<keyword evidence="1" id="KW-1133">Transmembrane helix</keyword>
<reference evidence="2" key="1">
    <citation type="submission" date="2020-02" db="EMBL/GenBank/DDBJ databases">
        <authorList>
            <person name="Meier V. D."/>
        </authorList>
    </citation>
    <scope>NUCLEOTIDE SEQUENCE</scope>
    <source>
        <strain evidence="2">AVDCRST_MAG89</strain>
    </source>
</reference>
<proteinExistence type="predicted"/>
<accession>A0A6J4MIR9</accession>
<protein>
    <recommendedName>
        <fullName evidence="3">Tetratricopeptide repeat protein</fullName>
    </recommendedName>
</protein>